<sequence length="285" mass="32053">MSKNHTENEKANTDLPQKCGVVMPISAIDGCDETHWAQVLEILSDAIKTAGYEANLVSAADDIGVIHKRIIQNLYENPIVVVDVSGKNPNVMLELGLRLAFDKPVVIVKDDITSYSFDTSAIEHLTYPRDLRYPTMINFKADLARKIIGTVKASQNEGYTTFLGHFGQYKAARLETKEISPENFLQEFSELKDEIRALARRTYVADTMENRGQSVYQAALERARRHIGDRSALSEVEQEEIANEVSAQLRRYFPGYPAERRRLMAMRAIASVLAHSKETDQGVFS</sequence>
<keyword evidence="1" id="KW-0378">Hydrolase</keyword>
<dbReference type="RefSeq" id="WP_151678623.1">
    <property type="nucleotide sequence ID" value="NZ_WBWA01000026.1"/>
</dbReference>
<dbReference type="EMBL" id="WBWA01000026">
    <property type="protein sequence ID" value="KAB2662965.1"/>
    <property type="molecule type" value="Genomic_DNA"/>
</dbReference>
<evidence type="ECO:0000313" key="1">
    <source>
        <dbReference type="EMBL" id="KAB2662965.1"/>
    </source>
</evidence>
<organism evidence="1 2">
    <name type="scientific">Brucella tritici</name>
    <dbReference type="NCBI Taxonomy" id="94626"/>
    <lineage>
        <taxon>Bacteria</taxon>
        <taxon>Pseudomonadati</taxon>
        <taxon>Pseudomonadota</taxon>
        <taxon>Alphaproteobacteria</taxon>
        <taxon>Hyphomicrobiales</taxon>
        <taxon>Brucellaceae</taxon>
        <taxon>Brucella/Ochrobactrum group</taxon>
        <taxon>Brucella</taxon>
    </lineage>
</organism>
<dbReference type="GO" id="GO:0004386">
    <property type="term" value="F:helicase activity"/>
    <property type="evidence" value="ECO:0007669"/>
    <property type="project" value="UniProtKB-KW"/>
</dbReference>
<dbReference type="AlphaFoldDB" id="A0A833CIQ8"/>
<keyword evidence="1" id="KW-0547">Nucleotide-binding</keyword>
<gene>
    <name evidence="1" type="ORF">F9K91_20800</name>
</gene>
<comment type="caution">
    <text evidence="1">The sequence shown here is derived from an EMBL/GenBank/DDBJ whole genome shotgun (WGS) entry which is preliminary data.</text>
</comment>
<dbReference type="Proteomes" id="UP000430843">
    <property type="component" value="Unassembled WGS sequence"/>
</dbReference>
<evidence type="ECO:0000313" key="2">
    <source>
        <dbReference type="Proteomes" id="UP000430843"/>
    </source>
</evidence>
<protein>
    <submittedName>
        <fullName evidence="1">RNA helicase</fullName>
    </submittedName>
</protein>
<keyword evidence="1" id="KW-0347">Helicase</keyword>
<name>A0A833CIQ8_9HYPH</name>
<proteinExistence type="predicted"/>
<accession>A0A833CIQ8</accession>
<reference evidence="1 2" key="1">
    <citation type="submission" date="2019-09" db="EMBL/GenBank/DDBJ databases">
        <title>Taxonomic organization of the family Brucellaceae based on a phylogenomic approach.</title>
        <authorList>
            <person name="Leclercq S."/>
            <person name="Cloeckaert A."/>
            <person name="Zygmunt M.S."/>
        </authorList>
    </citation>
    <scope>NUCLEOTIDE SEQUENCE [LARGE SCALE GENOMIC DNA]</scope>
    <source>
        <strain evidence="1 2">LMG 18957</strain>
    </source>
</reference>
<keyword evidence="1" id="KW-0067">ATP-binding</keyword>
<keyword evidence="2" id="KW-1185">Reference proteome</keyword>